<keyword evidence="2" id="KW-1185">Reference proteome</keyword>
<evidence type="ECO:0000313" key="2">
    <source>
        <dbReference type="Proteomes" id="UP001153334"/>
    </source>
</evidence>
<dbReference type="Proteomes" id="UP001153334">
    <property type="component" value="Unassembled WGS sequence"/>
</dbReference>
<sequence>MPSALANDASIAETTTQRDGSVDTFTGKMDGVIRRANTVITAATDSEKESSPQSVTVSSDRTVAEASAGEEKKKKPNKHSMDYMTRSFIAGGLAGCAVRTNLSVCAAD</sequence>
<evidence type="ECO:0000313" key="1">
    <source>
        <dbReference type="EMBL" id="KAJ8118225.1"/>
    </source>
</evidence>
<name>A0ACC2IST2_9PEZI</name>
<reference evidence="1" key="1">
    <citation type="submission" date="2022-11" db="EMBL/GenBank/DDBJ databases">
        <title>Genome Sequence of Nemania bipapillata.</title>
        <authorList>
            <person name="Buettner E."/>
        </authorList>
    </citation>
    <scope>NUCLEOTIDE SEQUENCE</scope>
    <source>
        <strain evidence="1">CP14</strain>
    </source>
</reference>
<accession>A0ACC2IST2</accession>
<gene>
    <name evidence="1" type="ORF">ONZ43_g4040</name>
</gene>
<comment type="caution">
    <text evidence="1">The sequence shown here is derived from an EMBL/GenBank/DDBJ whole genome shotgun (WGS) entry which is preliminary data.</text>
</comment>
<proteinExistence type="predicted"/>
<dbReference type="EMBL" id="JAPESX010001028">
    <property type="protein sequence ID" value="KAJ8118225.1"/>
    <property type="molecule type" value="Genomic_DNA"/>
</dbReference>
<organism evidence="1 2">
    <name type="scientific">Nemania bipapillata</name>
    <dbReference type="NCBI Taxonomy" id="110536"/>
    <lineage>
        <taxon>Eukaryota</taxon>
        <taxon>Fungi</taxon>
        <taxon>Dikarya</taxon>
        <taxon>Ascomycota</taxon>
        <taxon>Pezizomycotina</taxon>
        <taxon>Sordariomycetes</taxon>
        <taxon>Xylariomycetidae</taxon>
        <taxon>Xylariales</taxon>
        <taxon>Xylariaceae</taxon>
        <taxon>Nemania</taxon>
    </lineage>
</organism>
<protein>
    <submittedName>
        <fullName evidence="1">Uncharacterized protein</fullName>
    </submittedName>
</protein>